<organism evidence="7 8">
    <name type="scientific">Ceratina calcarata</name>
    <dbReference type="NCBI Taxonomy" id="156304"/>
    <lineage>
        <taxon>Eukaryota</taxon>
        <taxon>Metazoa</taxon>
        <taxon>Ecdysozoa</taxon>
        <taxon>Arthropoda</taxon>
        <taxon>Hexapoda</taxon>
        <taxon>Insecta</taxon>
        <taxon>Pterygota</taxon>
        <taxon>Neoptera</taxon>
        <taxon>Endopterygota</taxon>
        <taxon>Hymenoptera</taxon>
        <taxon>Apocrita</taxon>
        <taxon>Aculeata</taxon>
        <taxon>Apoidea</taxon>
        <taxon>Anthophila</taxon>
        <taxon>Apidae</taxon>
        <taxon>Ceratina</taxon>
        <taxon>Zadontomerus</taxon>
    </lineage>
</organism>
<evidence type="ECO:0000313" key="8">
    <source>
        <dbReference type="RefSeq" id="XP_017891701.1"/>
    </source>
</evidence>
<evidence type="ECO:0000256" key="4">
    <source>
        <dbReference type="ARBA" id="ARBA00022827"/>
    </source>
</evidence>
<dbReference type="SUPFAM" id="SSF51905">
    <property type="entry name" value="FAD/NAD(P)-binding domain"/>
    <property type="match status" value="1"/>
</dbReference>
<evidence type="ECO:0000256" key="3">
    <source>
        <dbReference type="ARBA" id="ARBA00022630"/>
    </source>
</evidence>
<evidence type="ECO:0000259" key="6">
    <source>
        <dbReference type="PROSITE" id="PS00624"/>
    </source>
</evidence>
<feature type="domain" description="Glucose-methanol-choline oxidoreductase N-terminal" evidence="6">
    <location>
        <begin position="314"/>
        <end position="328"/>
    </location>
</feature>
<feature type="binding site" evidence="5">
    <location>
        <position position="278"/>
    </location>
    <ligand>
        <name>FAD</name>
        <dbReference type="ChEBI" id="CHEBI:57692"/>
    </ligand>
</feature>
<dbReference type="PIRSF" id="PIRSF000137">
    <property type="entry name" value="Alcohol_oxidase"/>
    <property type="match status" value="1"/>
</dbReference>
<evidence type="ECO:0000256" key="2">
    <source>
        <dbReference type="ARBA" id="ARBA00010790"/>
    </source>
</evidence>
<dbReference type="GeneID" id="108631955"/>
<dbReference type="RefSeq" id="XP_017891701.1">
    <property type="nucleotide sequence ID" value="XM_018036212.2"/>
</dbReference>
<keyword evidence="4 5" id="KW-0274">FAD</keyword>
<dbReference type="Pfam" id="PF05199">
    <property type="entry name" value="GMC_oxred_C"/>
    <property type="match status" value="1"/>
</dbReference>
<evidence type="ECO:0000313" key="7">
    <source>
        <dbReference type="Proteomes" id="UP000694925"/>
    </source>
</evidence>
<dbReference type="InterPro" id="IPR012132">
    <property type="entry name" value="GMC_OxRdtase"/>
</dbReference>
<dbReference type="SUPFAM" id="SSF54373">
    <property type="entry name" value="FAD-linked reductases, C-terminal domain"/>
    <property type="match status" value="1"/>
</dbReference>
<dbReference type="Gene3D" id="3.30.560.10">
    <property type="entry name" value="Glucose Oxidase, domain 3"/>
    <property type="match status" value="1"/>
</dbReference>
<comment type="cofactor">
    <cofactor evidence="1 5">
        <name>FAD</name>
        <dbReference type="ChEBI" id="CHEBI:57692"/>
    </cofactor>
</comment>
<dbReference type="InterPro" id="IPR036188">
    <property type="entry name" value="FAD/NAD-bd_sf"/>
</dbReference>
<sequence length="625" mass="69234">MESCMTASCEAATSSMPSSLFSQLIQIILMSQCALNRSEYYPADRTKEILGANLGFDFVIAGAGTAGTVLANRLTEVTDWNVLLIEAGDDPSPESEVPGLMFLLAEHYQTYKYKTEPQEGVCLGLKDKRCRWLKGKALGGSSVVNAMLHIFGNDRDYDEWAKLGNDGWNYENVLPYFKKSLNCAPEHVARFGDKYCGVGGPMNIRHYNYSLADIQNAILNGAREMGTNVLEPLNGDRFIGFGRAMGTIDNGRRVNGAKAFLSPIKDRKNLYVMKSSRVDKILIEGTRARGVRVTLKDGRSVEIKATKEVILSAGSIASPQIMMLSGIGQREHLEEMKIPVVVDLPVGENLQDHIIWLGLHVAYVNESVTPPSSTYALDIAYDYLVRNSGELATLGSDLIGFLNGTDPTSKYPDIQLDFGHFPRWNAMKIMAIMKSFAVSDDVVQSMIKDIMESDMLMVCVILLRPESRGKLELRSSDPAEQVKIFPNYFTQGNDLKTMLKSVDAIKNLLNTDALKRHGMWLQHLDIPGCRHTEPDSEEYWECNARHITTSLYHAVGTAKMGPIGDPTAVVDPRLKVYGVDGLRVIDASIMPNIISANTNAPTMMIAEKGADMIKEDWNLKVKEEL</sequence>
<dbReference type="PANTHER" id="PTHR11552">
    <property type="entry name" value="GLUCOSE-METHANOL-CHOLINE GMC OXIDOREDUCTASE"/>
    <property type="match status" value="1"/>
</dbReference>
<evidence type="ECO:0000256" key="1">
    <source>
        <dbReference type="ARBA" id="ARBA00001974"/>
    </source>
</evidence>
<accession>A0AAJ7JF50</accession>
<gene>
    <name evidence="8" type="primary">LOC108631955</name>
</gene>
<dbReference type="PANTHER" id="PTHR11552:SF147">
    <property type="entry name" value="CHOLINE DEHYDROGENASE, MITOCHONDRIAL"/>
    <property type="match status" value="1"/>
</dbReference>
<keyword evidence="7" id="KW-1185">Reference proteome</keyword>
<proteinExistence type="inferred from homology"/>
<dbReference type="Gene3D" id="3.50.50.60">
    <property type="entry name" value="FAD/NAD(P)-binding domain"/>
    <property type="match status" value="1"/>
</dbReference>
<dbReference type="Proteomes" id="UP000694925">
    <property type="component" value="Unplaced"/>
</dbReference>
<comment type="similarity">
    <text evidence="2">Belongs to the GMC oxidoreductase family.</text>
</comment>
<reference evidence="8" key="1">
    <citation type="submission" date="2025-08" db="UniProtKB">
        <authorList>
            <consortium name="RefSeq"/>
        </authorList>
    </citation>
    <scope>IDENTIFICATION</scope>
    <source>
        <tissue evidence="8">Whole body</tissue>
    </source>
</reference>
<dbReference type="PROSITE" id="PS00624">
    <property type="entry name" value="GMC_OXRED_2"/>
    <property type="match status" value="1"/>
</dbReference>
<evidence type="ECO:0000256" key="5">
    <source>
        <dbReference type="PIRSR" id="PIRSR000137-2"/>
    </source>
</evidence>
<keyword evidence="3" id="KW-0285">Flavoprotein</keyword>
<dbReference type="InterPro" id="IPR007867">
    <property type="entry name" value="GMC_OxRtase_C"/>
</dbReference>
<dbReference type="Pfam" id="PF00732">
    <property type="entry name" value="GMC_oxred_N"/>
    <property type="match status" value="1"/>
</dbReference>
<name>A0AAJ7JF50_9HYME</name>
<dbReference type="InterPro" id="IPR000172">
    <property type="entry name" value="GMC_OxRdtase_N"/>
</dbReference>
<protein>
    <submittedName>
        <fullName evidence="8">Glucose dehydrogenase [FAD, quinone]-like</fullName>
    </submittedName>
</protein>
<dbReference type="GO" id="GO:0050660">
    <property type="term" value="F:flavin adenine dinucleotide binding"/>
    <property type="evidence" value="ECO:0007669"/>
    <property type="project" value="InterPro"/>
</dbReference>
<dbReference type="KEGG" id="ccal:108631955"/>
<dbReference type="GO" id="GO:0016614">
    <property type="term" value="F:oxidoreductase activity, acting on CH-OH group of donors"/>
    <property type="evidence" value="ECO:0007669"/>
    <property type="project" value="InterPro"/>
</dbReference>
<dbReference type="AlphaFoldDB" id="A0AAJ7JF50"/>